<dbReference type="InterPro" id="IPR029063">
    <property type="entry name" value="SAM-dependent_MTases_sf"/>
</dbReference>
<evidence type="ECO:0000259" key="4">
    <source>
        <dbReference type="Pfam" id="PF08241"/>
    </source>
</evidence>
<evidence type="ECO:0000313" key="5">
    <source>
        <dbReference type="EMBL" id="PMD35052.1"/>
    </source>
</evidence>
<dbReference type="GO" id="GO:0032259">
    <property type="term" value="P:methylation"/>
    <property type="evidence" value="ECO:0007669"/>
    <property type="project" value="UniProtKB-KW"/>
</dbReference>
<keyword evidence="6" id="KW-1185">Reference proteome</keyword>
<dbReference type="GO" id="GO:0008757">
    <property type="term" value="F:S-adenosylmethionine-dependent methyltransferase activity"/>
    <property type="evidence" value="ECO:0007669"/>
    <property type="project" value="InterPro"/>
</dbReference>
<name>A0A2J6R956_HYAVF</name>
<dbReference type="OrthoDB" id="540004at2759"/>
<evidence type="ECO:0000313" key="6">
    <source>
        <dbReference type="Proteomes" id="UP000235786"/>
    </source>
</evidence>
<dbReference type="AlphaFoldDB" id="A0A2J6R956"/>
<protein>
    <submittedName>
        <fullName evidence="5">Methyltransferase type 11</fullName>
    </submittedName>
</protein>
<dbReference type="CDD" id="cd02440">
    <property type="entry name" value="AdoMet_MTases"/>
    <property type="match status" value="1"/>
</dbReference>
<dbReference type="InterPro" id="IPR013216">
    <property type="entry name" value="Methyltransf_11"/>
</dbReference>
<dbReference type="Proteomes" id="UP000235786">
    <property type="component" value="Unassembled WGS sequence"/>
</dbReference>
<keyword evidence="3 5" id="KW-0808">Transferase</keyword>
<dbReference type="InterPro" id="IPR051052">
    <property type="entry name" value="Diverse_substrate_MTase"/>
</dbReference>
<dbReference type="PANTHER" id="PTHR44942">
    <property type="entry name" value="METHYLTRANSF_11 DOMAIN-CONTAINING PROTEIN"/>
    <property type="match status" value="1"/>
</dbReference>
<keyword evidence="2 5" id="KW-0489">Methyltransferase</keyword>
<organism evidence="5 6">
    <name type="scientific">Hyaloscypha variabilis (strain UAMH 11265 / GT02V1 / F)</name>
    <name type="common">Meliniomyces variabilis</name>
    <dbReference type="NCBI Taxonomy" id="1149755"/>
    <lineage>
        <taxon>Eukaryota</taxon>
        <taxon>Fungi</taxon>
        <taxon>Dikarya</taxon>
        <taxon>Ascomycota</taxon>
        <taxon>Pezizomycotina</taxon>
        <taxon>Leotiomycetes</taxon>
        <taxon>Helotiales</taxon>
        <taxon>Hyaloscyphaceae</taxon>
        <taxon>Hyaloscypha</taxon>
        <taxon>Hyaloscypha variabilis</taxon>
    </lineage>
</organism>
<dbReference type="STRING" id="1149755.A0A2J6R956"/>
<gene>
    <name evidence="5" type="ORF">L207DRAFT_467975</name>
</gene>
<dbReference type="EMBL" id="KZ613953">
    <property type="protein sequence ID" value="PMD35052.1"/>
    <property type="molecule type" value="Genomic_DNA"/>
</dbReference>
<reference evidence="5 6" key="1">
    <citation type="submission" date="2016-04" db="EMBL/GenBank/DDBJ databases">
        <title>A degradative enzymes factory behind the ericoid mycorrhizal symbiosis.</title>
        <authorList>
            <consortium name="DOE Joint Genome Institute"/>
            <person name="Martino E."/>
            <person name="Morin E."/>
            <person name="Grelet G."/>
            <person name="Kuo A."/>
            <person name="Kohler A."/>
            <person name="Daghino S."/>
            <person name="Barry K."/>
            <person name="Choi C."/>
            <person name="Cichocki N."/>
            <person name="Clum A."/>
            <person name="Copeland A."/>
            <person name="Hainaut M."/>
            <person name="Haridas S."/>
            <person name="Labutti K."/>
            <person name="Lindquist E."/>
            <person name="Lipzen A."/>
            <person name="Khouja H.-R."/>
            <person name="Murat C."/>
            <person name="Ohm R."/>
            <person name="Olson A."/>
            <person name="Spatafora J."/>
            <person name="Veneault-Fourrey C."/>
            <person name="Henrissat B."/>
            <person name="Grigoriev I."/>
            <person name="Martin F."/>
            <person name="Perotto S."/>
        </authorList>
    </citation>
    <scope>NUCLEOTIDE SEQUENCE [LARGE SCALE GENOMIC DNA]</scope>
    <source>
        <strain evidence="5 6">F</strain>
    </source>
</reference>
<proteinExistence type="inferred from homology"/>
<accession>A0A2J6R956</accession>
<dbReference type="Gene3D" id="3.40.50.150">
    <property type="entry name" value="Vaccinia Virus protein VP39"/>
    <property type="match status" value="1"/>
</dbReference>
<feature type="domain" description="Methyltransferase type 11" evidence="4">
    <location>
        <begin position="53"/>
        <end position="146"/>
    </location>
</feature>
<dbReference type="SUPFAM" id="SSF53335">
    <property type="entry name" value="S-adenosyl-L-methionine-dependent methyltransferases"/>
    <property type="match status" value="1"/>
</dbReference>
<dbReference type="PANTHER" id="PTHR44942:SF4">
    <property type="entry name" value="METHYLTRANSFERASE TYPE 11 DOMAIN-CONTAINING PROTEIN"/>
    <property type="match status" value="1"/>
</dbReference>
<evidence type="ECO:0000256" key="3">
    <source>
        <dbReference type="ARBA" id="ARBA00022679"/>
    </source>
</evidence>
<comment type="similarity">
    <text evidence="1">Belongs to the methyltransferase superfamily.</text>
</comment>
<dbReference type="Pfam" id="PF08241">
    <property type="entry name" value="Methyltransf_11"/>
    <property type="match status" value="1"/>
</dbReference>
<evidence type="ECO:0000256" key="1">
    <source>
        <dbReference type="ARBA" id="ARBA00008361"/>
    </source>
</evidence>
<evidence type="ECO:0000256" key="2">
    <source>
        <dbReference type="ARBA" id="ARBA00022603"/>
    </source>
</evidence>
<sequence>MENRRLSPNFQKQLRATFTENAELYDRIRPTCPSGLFADLATLAGLGPQSRVLEIGPGTGQATVPLAQLGCSILAVELGAEMAAVARKNLSSFPKVEVVVSMFEECPLPEQKFDLVVSSNAFHWIDENLRTSKAADALRGGGALAIISIHHIRSGTVAFFDEVQLLYEEHGLAPARSLSLPTAQSIPQDGEDFEREKRFGKVEFQRYEWEEKYSTSEYIDLLSTYSNHHILAPEAKETFLKKVAELIDTNYEGHVTKGYLAQLAIAHRL</sequence>